<feature type="region of interest" description="Disordered" evidence="1">
    <location>
        <begin position="129"/>
        <end position="151"/>
    </location>
</feature>
<dbReference type="AlphaFoldDB" id="A0A2T2NI85"/>
<name>A0A2T2NI85_CORCC</name>
<dbReference type="Pfam" id="PF01425">
    <property type="entry name" value="Amidase"/>
    <property type="match status" value="1"/>
</dbReference>
<dbReference type="InterPro" id="IPR036928">
    <property type="entry name" value="AS_sf"/>
</dbReference>
<dbReference type="PANTHER" id="PTHR11895:SF7">
    <property type="entry name" value="GLUTAMYL-TRNA(GLN) AMIDOTRANSFERASE SUBUNIT A, MITOCHONDRIAL"/>
    <property type="match status" value="1"/>
</dbReference>
<dbReference type="STRING" id="1448308.A0A2T2NI85"/>
<feature type="compositionally biased region" description="Polar residues" evidence="1">
    <location>
        <begin position="129"/>
        <end position="139"/>
    </location>
</feature>
<dbReference type="EMBL" id="KZ678137">
    <property type="protein sequence ID" value="PSN65134.1"/>
    <property type="molecule type" value="Genomic_DNA"/>
</dbReference>
<accession>A0A2T2NI85</accession>
<dbReference type="InterPro" id="IPR023631">
    <property type="entry name" value="Amidase_dom"/>
</dbReference>
<dbReference type="GO" id="GO:0003824">
    <property type="term" value="F:catalytic activity"/>
    <property type="evidence" value="ECO:0007669"/>
    <property type="project" value="InterPro"/>
</dbReference>
<dbReference type="InterPro" id="IPR000120">
    <property type="entry name" value="Amidase"/>
</dbReference>
<dbReference type="SUPFAM" id="SSF75304">
    <property type="entry name" value="Amidase signature (AS) enzymes"/>
    <property type="match status" value="1"/>
</dbReference>
<gene>
    <name evidence="3" type="ORF">BS50DRAFT_555542</name>
</gene>
<evidence type="ECO:0000259" key="2">
    <source>
        <dbReference type="Pfam" id="PF01425"/>
    </source>
</evidence>
<evidence type="ECO:0000256" key="1">
    <source>
        <dbReference type="SAM" id="MobiDB-lite"/>
    </source>
</evidence>
<proteinExistence type="predicted"/>
<evidence type="ECO:0000313" key="3">
    <source>
        <dbReference type="EMBL" id="PSN65134.1"/>
    </source>
</evidence>
<dbReference type="OrthoDB" id="6428749at2759"/>
<keyword evidence="4" id="KW-1185">Reference proteome</keyword>
<dbReference type="Proteomes" id="UP000240883">
    <property type="component" value="Unassembled WGS sequence"/>
</dbReference>
<dbReference type="PANTHER" id="PTHR11895">
    <property type="entry name" value="TRANSAMIDASE"/>
    <property type="match status" value="1"/>
</dbReference>
<evidence type="ECO:0000313" key="4">
    <source>
        <dbReference type="Proteomes" id="UP000240883"/>
    </source>
</evidence>
<feature type="domain" description="Amidase" evidence="2">
    <location>
        <begin position="53"/>
        <end position="421"/>
    </location>
</feature>
<reference evidence="3 4" key="1">
    <citation type="journal article" date="2018" name="Front. Microbiol.">
        <title>Genome-Wide Analysis of Corynespora cassiicola Leaf Fall Disease Putative Effectors.</title>
        <authorList>
            <person name="Lopez D."/>
            <person name="Ribeiro S."/>
            <person name="Label P."/>
            <person name="Fumanal B."/>
            <person name="Venisse J.S."/>
            <person name="Kohler A."/>
            <person name="de Oliveira R.R."/>
            <person name="Labutti K."/>
            <person name="Lipzen A."/>
            <person name="Lail K."/>
            <person name="Bauer D."/>
            <person name="Ohm R.A."/>
            <person name="Barry K.W."/>
            <person name="Spatafora J."/>
            <person name="Grigoriev I.V."/>
            <person name="Martin F.M."/>
            <person name="Pujade-Renaud V."/>
        </authorList>
    </citation>
    <scope>NUCLEOTIDE SEQUENCE [LARGE SCALE GENOMIC DNA]</scope>
    <source>
        <strain evidence="3 4">Philippines</strain>
    </source>
</reference>
<dbReference type="Gene3D" id="3.90.1300.10">
    <property type="entry name" value="Amidase signature (AS) domain"/>
    <property type="match status" value="1"/>
</dbReference>
<protein>
    <submittedName>
        <fullName evidence="3">Amidase signature enzyme</fullName>
    </submittedName>
</protein>
<sequence length="455" mass="49737">MLLAEILWSLTATEILRLTKSDKVIVEDYAKAIISRIELRDGVVKAWKLEIILNHACALDQVPPAQRGRLHGVAIAVKDIMDTKDMPTEYGSPLYKGYRSNSDASIVAILRKAGALIIGKMTTTEFTVLNSGPDTTNPHDPNRTPGGSSAGSAAAIADFQVPISLGTQTRGSVIRPASYTGTYAMKSTFDTISGAGIKVASLGFDTVGYFARSIEDLELITEVLIISPEKSIQGEPLEKVKVGFVKSPFWPSAGPGTKAAMKKAAEILRNYGVFVEDVKFKDQFNDSGTLNRMFEVVIVTNAGVSLYKDALMDTEKTKMHPDVLKFVEKASQLHREEVRRAFGYYAAIRPLLDKLAVEYSALVTPSATDEASLGLEDMGSPIFNSAWTLMPVIQVPAFVRPNGMPVGLSIIACRYSDRHLLEIAKILSGPLMKEGGWQNRLVYTEIDLTTENYHE</sequence>
<organism evidence="3 4">
    <name type="scientific">Corynespora cassiicola Philippines</name>
    <dbReference type="NCBI Taxonomy" id="1448308"/>
    <lineage>
        <taxon>Eukaryota</taxon>
        <taxon>Fungi</taxon>
        <taxon>Dikarya</taxon>
        <taxon>Ascomycota</taxon>
        <taxon>Pezizomycotina</taxon>
        <taxon>Dothideomycetes</taxon>
        <taxon>Pleosporomycetidae</taxon>
        <taxon>Pleosporales</taxon>
        <taxon>Corynesporascaceae</taxon>
        <taxon>Corynespora</taxon>
    </lineage>
</organism>